<comment type="subcellular location">
    <subcellularLocation>
        <location evidence="1">Membrane</location>
        <topology evidence="1">Multi-pass membrane protein</topology>
    </subcellularLocation>
</comment>
<evidence type="ECO:0000256" key="4">
    <source>
        <dbReference type="ARBA" id="ARBA00022989"/>
    </source>
</evidence>
<dbReference type="EMBL" id="JARGDH010000003">
    <property type="protein sequence ID" value="KAL0274276.1"/>
    <property type="molecule type" value="Genomic_DNA"/>
</dbReference>
<feature type="transmembrane region" description="Helical" evidence="7">
    <location>
        <begin position="478"/>
        <end position="496"/>
    </location>
</feature>
<dbReference type="InterPro" id="IPR038900">
    <property type="entry name" value="TMC"/>
</dbReference>
<reference evidence="9" key="1">
    <citation type="journal article" date="2024" name="Gigascience">
        <title>Chromosome-level genome of the poultry shaft louse Menopon gallinae provides insight into the host-switching and adaptive evolution of parasitic lice.</title>
        <authorList>
            <person name="Xu Y."/>
            <person name="Ma L."/>
            <person name="Liu S."/>
            <person name="Liang Y."/>
            <person name="Liu Q."/>
            <person name="He Z."/>
            <person name="Tian L."/>
            <person name="Duan Y."/>
            <person name="Cai W."/>
            <person name="Li H."/>
            <person name="Song F."/>
        </authorList>
    </citation>
    <scope>NUCLEOTIDE SEQUENCE</scope>
    <source>
        <strain evidence="9">Cailab_2023a</strain>
    </source>
</reference>
<evidence type="ECO:0000313" key="9">
    <source>
        <dbReference type="EMBL" id="KAL0274277.1"/>
    </source>
</evidence>
<evidence type="ECO:0000259" key="8">
    <source>
        <dbReference type="Pfam" id="PF07810"/>
    </source>
</evidence>
<feature type="transmembrane region" description="Helical" evidence="7">
    <location>
        <begin position="524"/>
        <end position="542"/>
    </location>
</feature>
<feature type="transmembrane region" description="Helical" evidence="7">
    <location>
        <begin position="435"/>
        <end position="458"/>
    </location>
</feature>
<dbReference type="AlphaFoldDB" id="A0AAW2HWW7"/>
<gene>
    <name evidence="9" type="ORF">PYX00_006743</name>
</gene>
<comment type="caution">
    <text evidence="9">The sequence shown here is derived from an EMBL/GenBank/DDBJ whole genome shotgun (WGS) entry which is preliminary data.</text>
</comment>
<proteinExistence type="inferred from homology"/>
<feature type="transmembrane region" description="Helical" evidence="7">
    <location>
        <begin position="690"/>
        <end position="711"/>
    </location>
</feature>
<name>A0AAW2HWW7_9NEOP</name>
<sequence length="778" mass="90252">MSSGDRKKASSKGEGWEVAKDEFYQEQFKNEIESDSCDKNTRQIMNELPSQKNRANTVNRKSRHKETKKKTTMKRRASMRSNHYSTDRKQSVFDDNYIAMMPDLSENLSNEMSVWEEILKLKEQPIRMNEKKMKKALLQGEEKLKLQGYENFKWKRRKLSQHLSYQWKEIYSKLQIWKSTLKKIEGKYGTGVVTYFLFIKWLMYLNLVTFMFFFVFVIFPPILSDLLEDIEVTLPCREIDHVEECSANYTVVMNISEIDILHVVQGTGVIENTCVFFGKYDCAIFNFPGIPTSYNLPLMYVLVTIFTFTLTLVVIVKSAAKGFTEKLLEHEGQYYQFCNLVFGGWDYCVQNEKTARIKKMALCKVLTDKLKEEEMEEERKQLMNDSKIQIVLVRILINVVVLMLLVGGGALIYYTVIFQRTGLFKSDSDWIESLIFQYLPTSAIVLSNMILPPIFNWLIKFEKYKSSSVIQITLFRIIILRLTSLVILLISIYGLVPCKSDVSHCNVVDCKSLKCWETFAGQQIYRLILLNLVVKILITYFFNFPRMLIARHCKSEFARKIGEQEFDLPRHVLDVVYSQILCWLGTYFAPVIPGLTAIEMFLMFYIKRFTCLVNSNPNKQFVFASKSKFSFLLVLLLSFGIAIAPVLFSIAEIRPSVACGPFRGKMSVWETVATAFNTLPSEIKNTFHTITSAAFAIPLFIILSLTLYYYYAVYKANRHMVKLLKAQLAEEGRDKQFLLNKLTMILRQQEAECKQARRFPANVETSNVEPSNHSQSLF</sequence>
<evidence type="ECO:0000256" key="1">
    <source>
        <dbReference type="ARBA" id="ARBA00004141"/>
    </source>
</evidence>
<accession>A0AAW2HWW7</accession>
<comment type="similarity">
    <text evidence="2">Belongs to the TMC family.</text>
</comment>
<evidence type="ECO:0000256" key="7">
    <source>
        <dbReference type="SAM" id="Phobius"/>
    </source>
</evidence>
<evidence type="ECO:0000256" key="2">
    <source>
        <dbReference type="ARBA" id="ARBA00006510"/>
    </source>
</evidence>
<dbReference type="PANTHER" id="PTHR23302">
    <property type="entry name" value="TRANSMEMBRANE CHANNEL-RELATED"/>
    <property type="match status" value="1"/>
</dbReference>
<dbReference type="GO" id="GO:0008381">
    <property type="term" value="F:mechanosensitive monoatomic ion channel activity"/>
    <property type="evidence" value="ECO:0007669"/>
    <property type="project" value="TreeGrafter"/>
</dbReference>
<feature type="compositionally biased region" description="Basic residues" evidence="6">
    <location>
        <begin position="60"/>
        <end position="78"/>
    </location>
</feature>
<keyword evidence="4 7" id="KW-1133">Transmembrane helix</keyword>
<feature type="transmembrane region" description="Helical" evidence="7">
    <location>
        <begin position="391"/>
        <end position="415"/>
    </location>
</feature>
<evidence type="ECO:0000256" key="5">
    <source>
        <dbReference type="ARBA" id="ARBA00023136"/>
    </source>
</evidence>
<organism evidence="9">
    <name type="scientific">Menopon gallinae</name>
    <name type="common">poultry shaft louse</name>
    <dbReference type="NCBI Taxonomy" id="328185"/>
    <lineage>
        <taxon>Eukaryota</taxon>
        <taxon>Metazoa</taxon>
        <taxon>Ecdysozoa</taxon>
        <taxon>Arthropoda</taxon>
        <taxon>Hexapoda</taxon>
        <taxon>Insecta</taxon>
        <taxon>Pterygota</taxon>
        <taxon>Neoptera</taxon>
        <taxon>Paraneoptera</taxon>
        <taxon>Psocodea</taxon>
        <taxon>Troctomorpha</taxon>
        <taxon>Phthiraptera</taxon>
        <taxon>Amblycera</taxon>
        <taxon>Menoponidae</taxon>
        <taxon>Menopon</taxon>
    </lineage>
</organism>
<protein>
    <recommendedName>
        <fullName evidence="8">TMC domain-containing protein</fullName>
    </recommendedName>
</protein>
<dbReference type="GO" id="GO:0005886">
    <property type="term" value="C:plasma membrane"/>
    <property type="evidence" value="ECO:0007669"/>
    <property type="project" value="InterPro"/>
</dbReference>
<evidence type="ECO:0000256" key="6">
    <source>
        <dbReference type="SAM" id="MobiDB-lite"/>
    </source>
</evidence>
<keyword evidence="5 7" id="KW-0472">Membrane</keyword>
<dbReference type="EMBL" id="JARGDH010000003">
    <property type="protein sequence ID" value="KAL0274277.1"/>
    <property type="molecule type" value="Genomic_DNA"/>
</dbReference>
<dbReference type="InterPro" id="IPR012496">
    <property type="entry name" value="TMC_dom"/>
</dbReference>
<feature type="region of interest" description="Disordered" evidence="6">
    <location>
        <begin position="50"/>
        <end position="86"/>
    </location>
</feature>
<dbReference type="Pfam" id="PF07810">
    <property type="entry name" value="TMC"/>
    <property type="match status" value="1"/>
</dbReference>
<feature type="transmembrane region" description="Helical" evidence="7">
    <location>
        <begin position="298"/>
        <end position="316"/>
    </location>
</feature>
<feature type="compositionally biased region" description="Polar residues" evidence="6">
    <location>
        <begin position="50"/>
        <end position="59"/>
    </location>
</feature>
<feature type="transmembrane region" description="Helical" evidence="7">
    <location>
        <begin position="192"/>
        <end position="219"/>
    </location>
</feature>
<keyword evidence="3 7" id="KW-0812">Transmembrane</keyword>
<evidence type="ECO:0000256" key="3">
    <source>
        <dbReference type="ARBA" id="ARBA00022692"/>
    </source>
</evidence>
<feature type="transmembrane region" description="Helical" evidence="7">
    <location>
        <begin position="629"/>
        <end position="651"/>
    </location>
</feature>
<feature type="domain" description="TMC" evidence="8">
    <location>
        <begin position="515"/>
        <end position="625"/>
    </location>
</feature>
<dbReference type="PANTHER" id="PTHR23302:SF24">
    <property type="entry name" value="TMC DOMAIN-CONTAINING PROTEIN"/>
    <property type="match status" value="1"/>
</dbReference>